<dbReference type="PANTHER" id="PTHR35465">
    <property type="entry name" value="CAVEOLIN-1 PROTEIN"/>
    <property type="match status" value="1"/>
</dbReference>
<accession>K8EMH9</accession>
<sequence>MILRTFLTFISVLVFFFLTSSSSLSSSLSSSSSVFDVEKNVGDIDENGKPIVSLTITPAKRHLYDQFVKYDDVNGNLYILEDLEVDKRYELRASYSAKTPGKFSIVLLEGGEGKGEEEESESRLRRRSRKLLDVEKIAFKVSNYDESNSNEGTTRLFFSSSSSSKRRAYARVSVDSSNVVPTKGYRQFPQEGVTFNLTLEECFFFGLIPIHSIPAIALCVAMVAFGLLIGKPFAAFLWREDFTLWSSTNRRLKKT</sequence>
<keyword evidence="4" id="KW-1185">Reference proteome</keyword>
<reference evidence="3 4" key="1">
    <citation type="submission" date="2011-10" db="EMBL/GenBank/DDBJ databases">
        <authorList>
            <person name="Genoscope - CEA"/>
        </authorList>
    </citation>
    <scope>NUCLEOTIDE SEQUENCE [LARGE SCALE GENOMIC DNA]</scope>
    <source>
        <strain evidence="3 4">RCC 1105</strain>
    </source>
</reference>
<dbReference type="KEGG" id="bpg:Bathy13g00850"/>
<keyword evidence="2" id="KW-0732">Signal</keyword>
<dbReference type="PANTHER" id="PTHR35465:SF1">
    <property type="entry name" value="PHOSPHATIDYLINOSITOL-GLYCAN BIOSYNTHESIS CLASS X PROTEIN"/>
    <property type="match status" value="1"/>
</dbReference>
<name>K8EMH9_9CHLO</name>
<evidence type="ECO:0000256" key="1">
    <source>
        <dbReference type="SAM" id="Phobius"/>
    </source>
</evidence>
<dbReference type="Proteomes" id="UP000198341">
    <property type="component" value="Chromosome 13"/>
</dbReference>
<evidence type="ECO:0000313" key="4">
    <source>
        <dbReference type="Proteomes" id="UP000198341"/>
    </source>
</evidence>
<feature type="chain" id="PRO_5003917522" description="Dolichyl-diphosphooligosaccharide--protein glycosyltransferase subunit 2" evidence="2">
    <location>
        <begin position="24"/>
        <end position="255"/>
    </location>
</feature>
<keyword evidence="1" id="KW-0812">Transmembrane</keyword>
<feature type="signal peptide" evidence="2">
    <location>
        <begin position="1"/>
        <end position="23"/>
    </location>
</feature>
<gene>
    <name evidence="3" type="ordered locus">Bathy13g00850</name>
</gene>
<dbReference type="EMBL" id="FO082266">
    <property type="protein sequence ID" value="CCO19194.1"/>
    <property type="molecule type" value="Genomic_DNA"/>
</dbReference>
<dbReference type="AlphaFoldDB" id="K8EMH9"/>
<proteinExistence type="predicted"/>
<organism evidence="3 4">
    <name type="scientific">Bathycoccus prasinos</name>
    <dbReference type="NCBI Taxonomy" id="41875"/>
    <lineage>
        <taxon>Eukaryota</taxon>
        <taxon>Viridiplantae</taxon>
        <taxon>Chlorophyta</taxon>
        <taxon>Mamiellophyceae</taxon>
        <taxon>Mamiellales</taxon>
        <taxon>Bathycoccaceae</taxon>
        <taxon>Bathycoccus</taxon>
    </lineage>
</organism>
<keyword evidence="1" id="KW-1133">Transmembrane helix</keyword>
<protein>
    <recommendedName>
        <fullName evidence="5">Dolichyl-diphosphooligosaccharide--protein glycosyltransferase subunit 2</fullName>
    </recommendedName>
</protein>
<dbReference type="RefSeq" id="XP_007509391.1">
    <property type="nucleotide sequence ID" value="XM_007509329.1"/>
</dbReference>
<feature type="transmembrane region" description="Helical" evidence="1">
    <location>
        <begin position="203"/>
        <end position="229"/>
    </location>
</feature>
<keyword evidence="1" id="KW-0472">Membrane</keyword>
<dbReference type="GeneID" id="19012031"/>
<evidence type="ECO:0000313" key="3">
    <source>
        <dbReference type="EMBL" id="CCO19194.1"/>
    </source>
</evidence>
<evidence type="ECO:0000256" key="2">
    <source>
        <dbReference type="SAM" id="SignalP"/>
    </source>
</evidence>
<evidence type="ECO:0008006" key="5">
    <source>
        <dbReference type="Google" id="ProtNLM"/>
    </source>
</evidence>